<evidence type="ECO:0000256" key="3">
    <source>
        <dbReference type="ARBA" id="ARBA00023125"/>
    </source>
</evidence>
<evidence type="ECO:0000313" key="9">
    <source>
        <dbReference type="Proteomes" id="UP000799438"/>
    </source>
</evidence>
<dbReference type="OrthoDB" id="5226580at2759"/>
<keyword evidence="3" id="KW-0238">DNA-binding</keyword>
<sequence length="626" mass="70164">MEQSSNLSRACKSCAVAKTKCVSRPGNDCERCHRLKRACVRDLPAAKKRKAPTAKNKRLEQKLDQLVNLLSNNQASSPTSSSNTNNYTNITETLRSDPAPAVPDASSSSNYQFRPSPPIEGERGAVFAHRPDKSPSQTCPPTANSGPSDAVAERCLHQFQTYMAPYFPFVVIPQGTTIAQLRATKPFLLNAIVTVASYQNLDHQRKLGDGLMASVAHGLLMRGEKSLDMLQGLLVWLAWYHPHLFVNPNTTMILQLIVGLVIDLGLKRSSRAYGSERLESAITRSAHGELANSELRTSEERRALLGAFYLTTIVAQWAKRYESMRFTAQLDEVCRDLEQAKEYPSDRYLLELVRVQRIVQRIERKCPVDDLTPDTPLPVAMFVWSLDGELKAARKALPPDLAQDTTLLMHYTNASIYLWELSLSSLPATHTYGDFTYRRLLMFNTLLQSSQAFMAHFRALPPSDYYDLPFVHFSQLTLATIVLSKLSRLDFPGWDLEYARARIAFSSTMDDAAARYEQARSAARVPVHDNPLFAFFARKLRFVRAWNEAKIRGVDVLQPPRNPATLNVGGPPPPPPAPDLLLVPDFDHEDLWDPAFWQQFMGEADPFAEARLWPDCAPAVGESFAE</sequence>
<accession>A0A6A6BLH5</accession>
<dbReference type="CDD" id="cd00067">
    <property type="entry name" value="GAL4"/>
    <property type="match status" value="1"/>
</dbReference>
<evidence type="ECO:0000256" key="2">
    <source>
        <dbReference type="ARBA" id="ARBA00023015"/>
    </source>
</evidence>
<keyword evidence="2" id="KW-0805">Transcription regulation</keyword>
<evidence type="ECO:0000256" key="1">
    <source>
        <dbReference type="ARBA" id="ARBA00004123"/>
    </source>
</evidence>
<organism evidence="8 9">
    <name type="scientific">Aplosporella prunicola CBS 121167</name>
    <dbReference type="NCBI Taxonomy" id="1176127"/>
    <lineage>
        <taxon>Eukaryota</taxon>
        <taxon>Fungi</taxon>
        <taxon>Dikarya</taxon>
        <taxon>Ascomycota</taxon>
        <taxon>Pezizomycotina</taxon>
        <taxon>Dothideomycetes</taxon>
        <taxon>Dothideomycetes incertae sedis</taxon>
        <taxon>Botryosphaeriales</taxon>
        <taxon>Aplosporellaceae</taxon>
        <taxon>Aplosporella</taxon>
    </lineage>
</organism>
<dbReference type="Gene3D" id="4.10.240.10">
    <property type="entry name" value="Zn(2)-C6 fungal-type DNA-binding domain"/>
    <property type="match status" value="1"/>
</dbReference>
<dbReference type="SUPFAM" id="SSF57701">
    <property type="entry name" value="Zn2/Cys6 DNA-binding domain"/>
    <property type="match status" value="1"/>
</dbReference>
<dbReference type="RefSeq" id="XP_033399836.1">
    <property type="nucleotide sequence ID" value="XM_033538835.1"/>
</dbReference>
<keyword evidence="9" id="KW-1185">Reference proteome</keyword>
<feature type="region of interest" description="Disordered" evidence="6">
    <location>
        <begin position="72"/>
        <end position="123"/>
    </location>
</feature>
<evidence type="ECO:0000256" key="6">
    <source>
        <dbReference type="SAM" id="MobiDB-lite"/>
    </source>
</evidence>
<evidence type="ECO:0000256" key="5">
    <source>
        <dbReference type="ARBA" id="ARBA00023242"/>
    </source>
</evidence>
<evidence type="ECO:0000256" key="4">
    <source>
        <dbReference type="ARBA" id="ARBA00023163"/>
    </source>
</evidence>
<dbReference type="InterPro" id="IPR036864">
    <property type="entry name" value="Zn2-C6_fun-type_DNA-bd_sf"/>
</dbReference>
<dbReference type="CDD" id="cd12148">
    <property type="entry name" value="fungal_TF_MHR"/>
    <property type="match status" value="1"/>
</dbReference>
<dbReference type="GO" id="GO:0000976">
    <property type="term" value="F:transcription cis-regulatory region binding"/>
    <property type="evidence" value="ECO:0007669"/>
    <property type="project" value="TreeGrafter"/>
</dbReference>
<gene>
    <name evidence="8" type="ORF">K452DRAFT_267286</name>
</gene>
<dbReference type="InterPro" id="IPR051089">
    <property type="entry name" value="prtT"/>
</dbReference>
<evidence type="ECO:0000313" key="8">
    <source>
        <dbReference type="EMBL" id="KAF2144124.1"/>
    </source>
</evidence>
<keyword evidence="5" id="KW-0539">Nucleus</keyword>
<evidence type="ECO:0000259" key="7">
    <source>
        <dbReference type="PROSITE" id="PS00463"/>
    </source>
</evidence>
<dbReference type="Proteomes" id="UP000799438">
    <property type="component" value="Unassembled WGS sequence"/>
</dbReference>
<dbReference type="PANTHER" id="PTHR31845">
    <property type="entry name" value="FINGER DOMAIN PROTEIN, PUTATIVE-RELATED"/>
    <property type="match status" value="1"/>
</dbReference>
<dbReference type="GO" id="GO:0008270">
    <property type="term" value="F:zinc ion binding"/>
    <property type="evidence" value="ECO:0007669"/>
    <property type="project" value="InterPro"/>
</dbReference>
<dbReference type="InterPro" id="IPR001138">
    <property type="entry name" value="Zn2Cys6_DnaBD"/>
</dbReference>
<comment type="subcellular location">
    <subcellularLocation>
        <location evidence="1">Nucleus</location>
    </subcellularLocation>
</comment>
<dbReference type="AlphaFoldDB" id="A0A6A6BLH5"/>
<name>A0A6A6BLH5_9PEZI</name>
<feature type="compositionally biased region" description="Low complexity" evidence="6">
    <location>
        <begin position="72"/>
        <end position="109"/>
    </location>
</feature>
<proteinExistence type="predicted"/>
<protein>
    <recommendedName>
        <fullName evidence="7">Zn(2)-C6 fungal-type domain-containing protein</fullName>
    </recommendedName>
</protein>
<dbReference type="PANTHER" id="PTHR31845:SF10">
    <property type="entry name" value="ZN(II)2CYS6 TRANSCRIPTION FACTOR (EUROFUNG)"/>
    <property type="match status" value="1"/>
</dbReference>
<dbReference type="GO" id="GO:0005634">
    <property type="term" value="C:nucleus"/>
    <property type="evidence" value="ECO:0007669"/>
    <property type="project" value="UniProtKB-SubCell"/>
</dbReference>
<keyword evidence="4" id="KW-0804">Transcription</keyword>
<dbReference type="PROSITE" id="PS00463">
    <property type="entry name" value="ZN2_CY6_FUNGAL_1"/>
    <property type="match status" value="1"/>
</dbReference>
<reference evidence="8" key="1">
    <citation type="journal article" date="2020" name="Stud. Mycol.">
        <title>101 Dothideomycetes genomes: a test case for predicting lifestyles and emergence of pathogens.</title>
        <authorList>
            <person name="Haridas S."/>
            <person name="Albert R."/>
            <person name="Binder M."/>
            <person name="Bloem J."/>
            <person name="Labutti K."/>
            <person name="Salamov A."/>
            <person name="Andreopoulos B."/>
            <person name="Baker S."/>
            <person name="Barry K."/>
            <person name="Bills G."/>
            <person name="Bluhm B."/>
            <person name="Cannon C."/>
            <person name="Castanera R."/>
            <person name="Culley D."/>
            <person name="Daum C."/>
            <person name="Ezra D."/>
            <person name="Gonzalez J."/>
            <person name="Henrissat B."/>
            <person name="Kuo A."/>
            <person name="Liang C."/>
            <person name="Lipzen A."/>
            <person name="Lutzoni F."/>
            <person name="Magnuson J."/>
            <person name="Mondo S."/>
            <person name="Nolan M."/>
            <person name="Ohm R."/>
            <person name="Pangilinan J."/>
            <person name="Park H.-J."/>
            <person name="Ramirez L."/>
            <person name="Alfaro M."/>
            <person name="Sun H."/>
            <person name="Tritt A."/>
            <person name="Yoshinaga Y."/>
            <person name="Zwiers L.-H."/>
            <person name="Turgeon B."/>
            <person name="Goodwin S."/>
            <person name="Spatafora J."/>
            <person name="Crous P."/>
            <person name="Grigoriev I."/>
        </authorList>
    </citation>
    <scope>NUCLEOTIDE SEQUENCE</scope>
    <source>
        <strain evidence="8">CBS 121167</strain>
    </source>
</reference>
<feature type="domain" description="Zn(2)-C6 fungal-type" evidence="7">
    <location>
        <begin position="10"/>
        <end position="39"/>
    </location>
</feature>
<dbReference type="GO" id="GO:0000981">
    <property type="term" value="F:DNA-binding transcription factor activity, RNA polymerase II-specific"/>
    <property type="evidence" value="ECO:0007669"/>
    <property type="project" value="InterPro"/>
</dbReference>
<dbReference type="GeneID" id="54296331"/>
<dbReference type="EMBL" id="ML995480">
    <property type="protein sequence ID" value="KAF2144124.1"/>
    <property type="molecule type" value="Genomic_DNA"/>
</dbReference>